<sequence length="74" mass="8509">MKNDVVINMIEVFAGKYTINALRIRVDWDKILKLSGEFVVFGGYIPIFKSFLSEELSNGRTKRNSQSNRIGRRA</sequence>
<reference evidence="1 2" key="1">
    <citation type="submission" date="2019-03" db="EMBL/GenBank/DDBJ databases">
        <title>Genomic Encyclopedia of Type Strains, Phase III (KMG-III): the genomes of soil and plant-associated and newly described type strains.</title>
        <authorList>
            <person name="Whitman W."/>
        </authorList>
    </citation>
    <scope>NUCLEOTIDE SEQUENCE [LARGE SCALE GENOMIC DNA]</scope>
    <source>
        <strain evidence="1 2">CECT 7378</strain>
    </source>
</reference>
<protein>
    <submittedName>
        <fullName evidence="1">Uncharacterized protein</fullName>
    </submittedName>
</protein>
<gene>
    <name evidence="1" type="ORF">DFP79_2260</name>
</gene>
<accession>A0A4R6M7Q0</accession>
<dbReference type="AlphaFoldDB" id="A0A4R6M7Q0"/>
<name>A0A4R6M7Q0_9GAMM</name>
<dbReference type="Proteomes" id="UP000294656">
    <property type="component" value="Unassembled WGS sequence"/>
</dbReference>
<proteinExistence type="predicted"/>
<comment type="caution">
    <text evidence="1">The sequence shown here is derived from an EMBL/GenBank/DDBJ whole genome shotgun (WGS) entry which is preliminary data.</text>
</comment>
<evidence type="ECO:0000313" key="1">
    <source>
        <dbReference type="EMBL" id="TDO97441.1"/>
    </source>
</evidence>
<organism evidence="1 2">
    <name type="scientific">Marinomonas balearica</name>
    <dbReference type="NCBI Taxonomy" id="491947"/>
    <lineage>
        <taxon>Bacteria</taxon>
        <taxon>Pseudomonadati</taxon>
        <taxon>Pseudomonadota</taxon>
        <taxon>Gammaproteobacteria</taxon>
        <taxon>Oceanospirillales</taxon>
        <taxon>Oceanospirillaceae</taxon>
        <taxon>Marinomonas</taxon>
    </lineage>
</organism>
<dbReference type="EMBL" id="SNXC01000012">
    <property type="protein sequence ID" value="TDO97441.1"/>
    <property type="molecule type" value="Genomic_DNA"/>
</dbReference>
<keyword evidence="2" id="KW-1185">Reference proteome</keyword>
<evidence type="ECO:0000313" key="2">
    <source>
        <dbReference type="Proteomes" id="UP000294656"/>
    </source>
</evidence>